<keyword evidence="4" id="KW-1185">Reference proteome</keyword>
<dbReference type="AlphaFoldDB" id="A0A2N0VEF9"/>
<feature type="chain" id="PRO_5014858178" evidence="1">
    <location>
        <begin position="30"/>
        <end position="388"/>
    </location>
</feature>
<evidence type="ECO:0000256" key="1">
    <source>
        <dbReference type="SAM" id="SignalP"/>
    </source>
</evidence>
<evidence type="ECO:0000259" key="2">
    <source>
        <dbReference type="Pfam" id="PF13609"/>
    </source>
</evidence>
<accession>A0A2N0VEF9</accession>
<dbReference type="RefSeq" id="WP_101074281.1">
    <property type="nucleotide sequence ID" value="NZ_PISP01000006.1"/>
</dbReference>
<evidence type="ECO:0000313" key="3">
    <source>
        <dbReference type="EMBL" id="PKD42584.1"/>
    </source>
</evidence>
<dbReference type="OrthoDB" id="8735103at2"/>
<dbReference type="InterPro" id="IPR033900">
    <property type="entry name" value="Gram_neg_porin_domain"/>
</dbReference>
<dbReference type="SUPFAM" id="SSF56935">
    <property type="entry name" value="Porins"/>
    <property type="match status" value="1"/>
</dbReference>
<name>A0A2N0VEF9_9BACT</name>
<comment type="caution">
    <text evidence="3">The sequence shown here is derived from an EMBL/GenBank/DDBJ whole genome shotgun (WGS) entry which is preliminary data.</text>
</comment>
<feature type="signal peptide" evidence="1">
    <location>
        <begin position="1"/>
        <end position="29"/>
    </location>
</feature>
<dbReference type="Gene3D" id="2.40.160.10">
    <property type="entry name" value="Porin"/>
    <property type="match status" value="1"/>
</dbReference>
<gene>
    <name evidence="3" type="ORF">CWD77_14330</name>
</gene>
<proteinExistence type="predicted"/>
<sequence>MKLKKLYLTTLLSIGLLTGFLAISSPLHAQNVSYETDENWQFDVTGQLPVFINLSNHDSYNSDGSDQFSTRIMSGFNPGNITFNISAPEMDGLSVKAIFQINHHLQGASIQNDGLFEGRIADIEISGDFGTVNMGKGFGIFNSSSIGDAGSGMGIGRFGGPDAANATLGRIGSGYTYANFNPRVTYTTPDFGGFTLKAGLINPEKPDGPSDQVTTTTPRLEAQANYLISFDSGSIDLWAGGMTQNVDVVSQNFDYNISGWDLGTRMNAGGLTLTGAYSETKGVGADGLIGLSLTGSALDQADVEASQWYTEATYTAGDFTLGASYGEGAQDANTTEIGSSPDITNQLLMVFTRYKLTDQLTLIGEVQNFESDAQANYQALIAGMQFNF</sequence>
<evidence type="ECO:0000313" key="4">
    <source>
        <dbReference type="Proteomes" id="UP000233398"/>
    </source>
</evidence>
<dbReference type="GO" id="GO:0016020">
    <property type="term" value="C:membrane"/>
    <property type="evidence" value="ECO:0007669"/>
    <property type="project" value="InterPro"/>
</dbReference>
<dbReference type="EMBL" id="PISP01000006">
    <property type="protein sequence ID" value="PKD42584.1"/>
    <property type="molecule type" value="Genomic_DNA"/>
</dbReference>
<keyword evidence="1" id="KW-0732">Signal</keyword>
<reference evidence="3 4" key="1">
    <citation type="submission" date="2017-11" db="EMBL/GenBank/DDBJ databases">
        <title>Rhodohalobacter 15182 sp. nov., isolated from a salt lake.</title>
        <authorList>
            <person name="Han S."/>
        </authorList>
    </citation>
    <scope>NUCLEOTIDE SEQUENCE [LARGE SCALE GENOMIC DNA]</scope>
    <source>
        <strain evidence="3 4">15182</strain>
    </source>
</reference>
<dbReference type="Pfam" id="PF13609">
    <property type="entry name" value="Porin_4"/>
    <property type="match status" value="1"/>
</dbReference>
<dbReference type="InterPro" id="IPR023614">
    <property type="entry name" value="Porin_dom_sf"/>
</dbReference>
<dbReference type="Proteomes" id="UP000233398">
    <property type="component" value="Unassembled WGS sequence"/>
</dbReference>
<protein>
    <submittedName>
        <fullName evidence="3">Porin</fullName>
    </submittedName>
</protein>
<feature type="domain" description="Porin" evidence="2">
    <location>
        <begin position="21"/>
        <end position="373"/>
    </location>
</feature>
<organism evidence="3 4">
    <name type="scientific">Rhodohalobacter barkolensis</name>
    <dbReference type="NCBI Taxonomy" id="2053187"/>
    <lineage>
        <taxon>Bacteria</taxon>
        <taxon>Pseudomonadati</taxon>
        <taxon>Balneolota</taxon>
        <taxon>Balneolia</taxon>
        <taxon>Balneolales</taxon>
        <taxon>Balneolaceae</taxon>
        <taxon>Rhodohalobacter</taxon>
    </lineage>
</organism>
<dbReference type="GO" id="GO:0015288">
    <property type="term" value="F:porin activity"/>
    <property type="evidence" value="ECO:0007669"/>
    <property type="project" value="InterPro"/>
</dbReference>